<reference evidence="2" key="1">
    <citation type="submission" date="2021-06" db="EMBL/GenBank/DDBJ databases">
        <authorList>
            <person name="Criscuolo A."/>
        </authorList>
    </citation>
    <scope>NUCLEOTIDE SEQUENCE</scope>
    <source>
        <strain evidence="2">CIP111600</strain>
    </source>
</reference>
<accession>A0A916JSW6</accession>
<dbReference type="EMBL" id="CAJVAS010000001">
    <property type="protein sequence ID" value="CAG7600596.1"/>
    <property type="molecule type" value="Genomic_DNA"/>
</dbReference>
<evidence type="ECO:0000313" key="2">
    <source>
        <dbReference type="EMBL" id="CAG7600596.1"/>
    </source>
</evidence>
<dbReference type="PROSITE" id="PS51257">
    <property type="entry name" value="PROKAR_LIPOPROTEIN"/>
    <property type="match status" value="1"/>
</dbReference>
<proteinExistence type="predicted"/>
<dbReference type="Proteomes" id="UP000693672">
    <property type="component" value="Unassembled WGS sequence"/>
</dbReference>
<keyword evidence="1" id="KW-0732">Signal</keyword>
<name>A0A916JSW6_9BACL</name>
<feature type="chain" id="PRO_5038689911" description="Extracellular solute-binding protein" evidence="1">
    <location>
        <begin position="20"/>
        <end position="429"/>
    </location>
</feature>
<evidence type="ECO:0008006" key="4">
    <source>
        <dbReference type="Google" id="ProtNLM"/>
    </source>
</evidence>
<dbReference type="RefSeq" id="WP_218090220.1">
    <property type="nucleotide sequence ID" value="NZ_CAJVAS010000001.1"/>
</dbReference>
<dbReference type="InterPro" id="IPR050490">
    <property type="entry name" value="Bact_solute-bd_prot1"/>
</dbReference>
<dbReference type="PANTHER" id="PTHR43649">
    <property type="entry name" value="ARABINOSE-BINDING PROTEIN-RELATED"/>
    <property type="match status" value="1"/>
</dbReference>
<protein>
    <recommendedName>
        <fullName evidence="4">Extracellular solute-binding protein</fullName>
    </recommendedName>
</protein>
<dbReference type="PANTHER" id="PTHR43649:SF17">
    <property type="entry name" value="ABC TRANSPORTER SOLUTE BINDING PROTEIN-SUGAR TRANSPORT"/>
    <property type="match status" value="1"/>
</dbReference>
<gene>
    <name evidence="2" type="ORF">PAESOLCIP111_00411</name>
</gene>
<dbReference type="Pfam" id="PF01547">
    <property type="entry name" value="SBP_bac_1"/>
    <property type="match status" value="1"/>
</dbReference>
<evidence type="ECO:0000313" key="3">
    <source>
        <dbReference type="Proteomes" id="UP000693672"/>
    </source>
</evidence>
<dbReference type="InterPro" id="IPR006059">
    <property type="entry name" value="SBP"/>
</dbReference>
<keyword evidence="3" id="KW-1185">Reference proteome</keyword>
<dbReference type="AlphaFoldDB" id="A0A916JSW6"/>
<organism evidence="2 3">
    <name type="scientific">Paenibacillus solanacearum</name>
    <dbReference type="NCBI Taxonomy" id="2048548"/>
    <lineage>
        <taxon>Bacteria</taxon>
        <taxon>Bacillati</taxon>
        <taxon>Bacillota</taxon>
        <taxon>Bacilli</taxon>
        <taxon>Bacillales</taxon>
        <taxon>Paenibacillaceae</taxon>
        <taxon>Paenibacillus</taxon>
    </lineage>
</organism>
<feature type="signal peptide" evidence="1">
    <location>
        <begin position="1"/>
        <end position="19"/>
    </location>
</feature>
<comment type="caution">
    <text evidence="2">The sequence shown here is derived from an EMBL/GenBank/DDBJ whole genome shotgun (WGS) entry which is preliminary data.</text>
</comment>
<evidence type="ECO:0000256" key="1">
    <source>
        <dbReference type="SAM" id="SignalP"/>
    </source>
</evidence>
<sequence>MKKHMTSAAAIIMLGSLLAGCTQKDPAGAAQETKQEKFEPVTLKMYQTQGYWTEEDFKALILDPVQKKYPHINIEFLPKVSVEKAIAAGEDIDLVAVWNGLMPQYDDLGLFEDITPLLQKTKFDLSRFDQGAIDSVKQSTKKGLLYGLPNWVQLYALYYNKDIFDRFGIPYPKDGMTWEETIDLAKKVTRLDSGTQYIGLDPDYLTRMLTPLSLGIIDGRNEKTDVNSEPYKMVFETAKKIYEIEGNTPKEGIMSGSVTDRFVKNKNVAMLTTVNLFDKLIEDPNLNWDVAQYPSYKSKPNLYGAYDITITTISKVSKHKEDAARVLEVMFSDEVQLMGARAGKLSVMKDPKFQNEFLKGNDAFKDKKIASVFKSKPAPPAPPYSNYYAKSRSTLVSKFKEYAQGKKDVNTALREAEEWITQYIGSGMP</sequence>